<dbReference type="STRING" id="573024.SAMN05216208_3575"/>
<organism evidence="2 3">
    <name type="scientific">Roseovarius nanhaiticus</name>
    <dbReference type="NCBI Taxonomy" id="573024"/>
    <lineage>
        <taxon>Bacteria</taxon>
        <taxon>Pseudomonadati</taxon>
        <taxon>Pseudomonadota</taxon>
        <taxon>Alphaproteobacteria</taxon>
        <taxon>Rhodobacterales</taxon>
        <taxon>Roseobacteraceae</taxon>
        <taxon>Roseovarius</taxon>
    </lineage>
</organism>
<accession>A0A1N7HMY6</accession>
<keyword evidence="3" id="KW-1185">Reference proteome</keyword>
<dbReference type="EMBL" id="FTNV01000006">
    <property type="protein sequence ID" value="SIS26217.1"/>
    <property type="molecule type" value="Genomic_DNA"/>
</dbReference>
<dbReference type="InterPro" id="IPR039552">
    <property type="entry name" value="IS66_C"/>
</dbReference>
<proteinExistence type="predicted"/>
<protein>
    <submittedName>
        <fullName evidence="2">IS66 C-terminal element</fullName>
    </submittedName>
</protein>
<reference evidence="2 3" key="1">
    <citation type="submission" date="2017-01" db="EMBL/GenBank/DDBJ databases">
        <authorList>
            <person name="Mah S.A."/>
            <person name="Swanson W.J."/>
            <person name="Moy G.W."/>
            <person name="Vacquier V.D."/>
        </authorList>
    </citation>
    <scope>NUCLEOTIDE SEQUENCE [LARGE SCALE GENOMIC DNA]</scope>
    <source>
        <strain evidence="2 3">DSM 29590</strain>
    </source>
</reference>
<sequence>MDKGIRGSNRVSNDLTKRAVRIKGVEPFAYLTATLEAIAAGHPQSRIDELLPWNFSPSS</sequence>
<gene>
    <name evidence="2" type="ORF">SAMN05421666_3482</name>
</gene>
<dbReference type="Pfam" id="PF13817">
    <property type="entry name" value="DDE_Tnp_IS66_C"/>
    <property type="match status" value="1"/>
</dbReference>
<name>A0A1N7HMY6_9RHOB</name>
<evidence type="ECO:0000313" key="2">
    <source>
        <dbReference type="EMBL" id="SIS26217.1"/>
    </source>
</evidence>
<dbReference type="Proteomes" id="UP000186019">
    <property type="component" value="Unassembled WGS sequence"/>
</dbReference>
<dbReference type="AlphaFoldDB" id="A0A1N7HMY6"/>
<feature type="domain" description="Transposase IS66 C-terminal" evidence="1">
    <location>
        <begin position="21"/>
        <end position="53"/>
    </location>
</feature>
<evidence type="ECO:0000259" key="1">
    <source>
        <dbReference type="Pfam" id="PF13817"/>
    </source>
</evidence>
<evidence type="ECO:0000313" key="3">
    <source>
        <dbReference type="Proteomes" id="UP000186019"/>
    </source>
</evidence>